<keyword evidence="2" id="KW-0804">Transcription</keyword>
<dbReference type="PROSITE" id="PS51011">
    <property type="entry name" value="ARID"/>
    <property type="match status" value="1"/>
</dbReference>
<dbReference type="InterPro" id="IPR051232">
    <property type="entry name" value="ARID/SWI1_ChromRemod"/>
</dbReference>
<evidence type="ECO:0000313" key="7">
    <source>
        <dbReference type="Proteomes" id="UP000593567"/>
    </source>
</evidence>
<evidence type="ECO:0000259" key="5">
    <source>
        <dbReference type="PROSITE" id="PS51011"/>
    </source>
</evidence>
<feature type="compositionally biased region" description="Polar residues" evidence="4">
    <location>
        <begin position="1092"/>
        <end position="1114"/>
    </location>
</feature>
<keyword evidence="1" id="KW-0805">Transcription regulation</keyword>
<dbReference type="Proteomes" id="UP000593567">
    <property type="component" value="Unassembled WGS sequence"/>
</dbReference>
<dbReference type="SMART" id="SM01014">
    <property type="entry name" value="ARID"/>
    <property type="match status" value="1"/>
</dbReference>
<feature type="region of interest" description="Disordered" evidence="4">
    <location>
        <begin position="687"/>
        <end position="716"/>
    </location>
</feature>
<comment type="caution">
    <text evidence="6">The sequence shown here is derived from an EMBL/GenBank/DDBJ whole genome shotgun (WGS) entry which is preliminary data.</text>
</comment>
<dbReference type="SMART" id="SM00501">
    <property type="entry name" value="BRIGHT"/>
    <property type="match status" value="1"/>
</dbReference>
<keyword evidence="7" id="KW-1185">Reference proteome</keyword>
<protein>
    <submittedName>
        <fullName evidence="6">ARID5B</fullName>
    </submittedName>
</protein>
<dbReference type="PANTHER" id="PTHR13964:SF44">
    <property type="entry name" value="ARID DOMAIN-CONTAINING PROTEIN"/>
    <property type="match status" value="1"/>
</dbReference>
<feature type="compositionally biased region" description="Polar residues" evidence="4">
    <location>
        <begin position="1293"/>
        <end position="1313"/>
    </location>
</feature>
<feature type="region of interest" description="Disordered" evidence="4">
    <location>
        <begin position="1074"/>
        <end position="1129"/>
    </location>
</feature>
<reference evidence="6" key="1">
    <citation type="submission" date="2020-06" db="EMBL/GenBank/DDBJ databases">
        <title>Draft genome of Bugula neritina, a colonial animal packing powerful symbionts and potential medicines.</title>
        <authorList>
            <person name="Rayko M."/>
        </authorList>
    </citation>
    <scope>NUCLEOTIDE SEQUENCE [LARGE SCALE GENOMIC DNA]</scope>
    <source>
        <strain evidence="6">Kwan_BN1</strain>
    </source>
</reference>
<feature type="compositionally biased region" description="Polar residues" evidence="4">
    <location>
        <begin position="1185"/>
        <end position="1209"/>
    </location>
</feature>
<organism evidence="6 7">
    <name type="scientific">Bugula neritina</name>
    <name type="common">Brown bryozoan</name>
    <name type="synonym">Sertularia neritina</name>
    <dbReference type="NCBI Taxonomy" id="10212"/>
    <lineage>
        <taxon>Eukaryota</taxon>
        <taxon>Metazoa</taxon>
        <taxon>Spiralia</taxon>
        <taxon>Lophotrochozoa</taxon>
        <taxon>Bryozoa</taxon>
        <taxon>Gymnolaemata</taxon>
        <taxon>Cheilostomatida</taxon>
        <taxon>Flustrina</taxon>
        <taxon>Buguloidea</taxon>
        <taxon>Bugulidae</taxon>
        <taxon>Bugula</taxon>
    </lineage>
</organism>
<feature type="domain" description="ARID" evidence="5">
    <location>
        <begin position="296"/>
        <end position="388"/>
    </location>
</feature>
<dbReference type="GO" id="GO:0006357">
    <property type="term" value="P:regulation of transcription by RNA polymerase II"/>
    <property type="evidence" value="ECO:0007669"/>
    <property type="project" value="TreeGrafter"/>
</dbReference>
<feature type="region of interest" description="Disordered" evidence="4">
    <location>
        <begin position="1185"/>
        <end position="1213"/>
    </location>
</feature>
<accession>A0A7J7JH71</accession>
<dbReference type="SUPFAM" id="SSF46774">
    <property type="entry name" value="ARID-like"/>
    <property type="match status" value="1"/>
</dbReference>
<dbReference type="GO" id="GO:0005634">
    <property type="term" value="C:nucleus"/>
    <property type="evidence" value="ECO:0007669"/>
    <property type="project" value="TreeGrafter"/>
</dbReference>
<keyword evidence="3" id="KW-0539">Nucleus</keyword>
<dbReference type="InterPro" id="IPR036431">
    <property type="entry name" value="ARID_dom_sf"/>
</dbReference>
<feature type="region of interest" description="Disordered" evidence="4">
    <location>
        <begin position="1285"/>
        <end position="1313"/>
    </location>
</feature>
<evidence type="ECO:0000313" key="6">
    <source>
        <dbReference type="EMBL" id="KAF6024974.1"/>
    </source>
</evidence>
<dbReference type="Gene3D" id="1.10.150.60">
    <property type="entry name" value="ARID DNA-binding domain"/>
    <property type="match status" value="1"/>
</dbReference>
<dbReference type="EMBL" id="VXIV02002506">
    <property type="protein sequence ID" value="KAF6024974.1"/>
    <property type="molecule type" value="Genomic_DNA"/>
</dbReference>
<sequence>MPPSTVKLGRQSGEHGSYTFYRSFSYQMDKKWRHIKLGKFFFVRLNKNSPICIGELQLVWTGRYSSHPLTSVRLYFLPEQIPDGRQSHHGQDELVATDKMVVHAKDLIKWIICDGVEWKLGLSLMKPNEAAQNSLKNLEKNISCHKCKTINTDGVTCDVQVIDLKSYCKLRTVVKRAANELSFLQILNCPKLSAIYDLKHIQPNKYIMFCKETFLCAELENHDFRCDHLAPNLKGRPRKKTRGKQVDSKLKSCTESSPEQGVAGLVSANKSGNSSSAESEKQKEAERYEKVMRMILTNKEHFTKTLYKHMKDVGTPISKVPSLGFKKVDLHSLFRHVYCAGGYKEICRKRLWKTIYDKLGGNPHYTSAPSCTKKQYERLLLSFERNIVLPGTAGKIKVHLPSQNFVRRKPRLKTRLDKIKQEWSSLVNQEKIQQLTSSDKLSVATTHLKWQLPSKLSPAKILQQKEYHKNDDEDQIPLSILSALKKEENEKLIGLNNSVSLSPSKTSYVTATSTWTIPTSFSLSDVSHSHDGCEIKSFNVSGGDISRSHQESKKMSDENNQLSHKTKFNLIPAHAVQKASMPLNILGPCHPDELTMAQRSPWTTKLSNSYGNPNINCRSTTIKNDVSDEALDLSYGKRIKHDYPSEPKLELAVDEWGAIDMTINNSKPLDLIKNKQKIETVTEQWKPQNEPIDFSKSKSLSKPPMLQNQPKDDEFGNTSAQTFESQTVPLYRSPTSVSKSTFMVNSSPLKPFYHSSLDTQLNVSPMQNSAIKDKGFVGREVSQKPLVDKALLPQSNQLISAKNTPKDNDALMDLSRHVDPSWRTGSLDSLSNTGSKHVKSLHSYNEKTALVKYENPPSYTHHSDVTAPPPPPKYTDFHYRLSSSPKLSTSKIRHSEDADSFLKSNKPDFKRESLYSVAPQKFSEVSLNRRLASPRRPSISIANVPYFLPPTTSLKPPALPVIQSLSNSLSQFKNQPPLNVEKHHSHDWVQQRTLQMMSSEHSSKFHSPTHQQTNKAPYYFNQLQQYTDIQKHYTQKNNLADLQINDSIPHSPELGKDPRGDPYCRPLSLAIPKAKRTSSSQADFQTVRGPEQGSSRVTFNSAMDLTPSPLTKQAYTHPRDHEVGSSKHNRGMALTSNKHGPHMYIAGSSSVQQSQFVPSSTQLLMVPNAHLSQQFLHQPMNKNIRQPTPYQRSPSTHALKQNFPPNSRPVNHASFDLYSSQQHKKKSLVTGPLHSSFHQTHQLNSPPLRPKVHAQPSLQRLPPNSNISAYHRLLSPNYTSLPALPRLQPIPSRHSSAPATSIQGKYSVNPNIQ</sequence>
<dbReference type="GO" id="GO:0000976">
    <property type="term" value="F:transcription cis-regulatory region binding"/>
    <property type="evidence" value="ECO:0007669"/>
    <property type="project" value="TreeGrafter"/>
</dbReference>
<feature type="region of interest" description="Disordered" evidence="4">
    <location>
        <begin position="230"/>
        <end position="284"/>
    </location>
</feature>
<evidence type="ECO:0000256" key="3">
    <source>
        <dbReference type="ARBA" id="ARBA00023242"/>
    </source>
</evidence>
<dbReference type="PANTHER" id="PTHR13964">
    <property type="entry name" value="RBP-RELATED"/>
    <property type="match status" value="1"/>
</dbReference>
<evidence type="ECO:0000256" key="4">
    <source>
        <dbReference type="SAM" id="MobiDB-lite"/>
    </source>
</evidence>
<feature type="region of interest" description="Disordered" evidence="4">
    <location>
        <begin position="1237"/>
        <end position="1262"/>
    </location>
</feature>
<name>A0A7J7JH71_BUGNE</name>
<gene>
    <name evidence="6" type="ORF">EB796_016709</name>
</gene>
<proteinExistence type="predicted"/>
<evidence type="ECO:0000256" key="1">
    <source>
        <dbReference type="ARBA" id="ARBA00023015"/>
    </source>
</evidence>
<dbReference type="Pfam" id="PF01388">
    <property type="entry name" value="ARID"/>
    <property type="match status" value="1"/>
</dbReference>
<dbReference type="InterPro" id="IPR001606">
    <property type="entry name" value="ARID_dom"/>
</dbReference>
<evidence type="ECO:0000256" key="2">
    <source>
        <dbReference type="ARBA" id="ARBA00023163"/>
    </source>
</evidence>
<dbReference type="OrthoDB" id="1938591at2759"/>